<feature type="region of interest" description="Disordered" evidence="1">
    <location>
        <begin position="132"/>
        <end position="207"/>
    </location>
</feature>
<evidence type="ECO:0000313" key="2">
    <source>
        <dbReference type="EMBL" id="KAJ3652297.1"/>
    </source>
</evidence>
<feature type="compositionally biased region" description="Polar residues" evidence="1">
    <location>
        <begin position="198"/>
        <end position="207"/>
    </location>
</feature>
<organism evidence="2 3">
    <name type="scientific">Zophobas morio</name>
    <dbReference type="NCBI Taxonomy" id="2755281"/>
    <lineage>
        <taxon>Eukaryota</taxon>
        <taxon>Metazoa</taxon>
        <taxon>Ecdysozoa</taxon>
        <taxon>Arthropoda</taxon>
        <taxon>Hexapoda</taxon>
        <taxon>Insecta</taxon>
        <taxon>Pterygota</taxon>
        <taxon>Neoptera</taxon>
        <taxon>Endopterygota</taxon>
        <taxon>Coleoptera</taxon>
        <taxon>Polyphaga</taxon>
        <taxon>Cucujiformia</taxon>
        <taxon>Tenebrionidae</taxon>
        <taxon>Zophobas</taxon>
    </lineage>
</organism>
<gene>
    <name evidence="2" type="ORF">Zmor_018275</name>
</gene>
<dbReference type="Proteomes" id="UP001168821">
    <property type="component" value="Unassembled WGS sequence"/>
</dbReference>
<comment type="caution">
    <text evidence="2">The sequence shown here is derived from an EMBL/GenBank/DDBJ whole genome shotgun (WGS) entry which is preliminary data.</text>
</comment>
<proteinExistence type="predicted"/>
<reference evidence="2" key="1">
    <citation type="journal article" date="2023" name="G3 (Bethesda)">
        <title>Whole genome assemblies of Zophobas morio and Tenebrio molitor.</title>
        <authorList>
            <person name="Kaur S."/>
            <person name="Stinson S.A."/>
            <person name="diCenzo G.C."/>
        </authorList>
    </citation>
    <scope>NUCLEOTIDE SEQUENCE</scope>
    <source>
        <strain evidence="2">QUZm001</strain>
    </source>
</reference>
<name>A0AA38MDC9_9CUCU</name>
<protein>
    <submittedName>
        <fullName evidence="2">Uncharacterized protein</fullName>
    </submittedName>
</protein>
<accession>A0AA38MDC9</accession>
<keyword evidence="3" id="KW-1185">Reference proteome</keyword>
<dbReference type="AlphaFoldDB" id="A0AA38MDC9"/>
<evidence type="ECO:0000313" key="3">
    <source>
        <dbReference type="Proteomes" id="UP001168821"/>
    </source>
</evidence>
<sequence>MIKTGTNLKSLPNTPLPPEPALTRWGTWIQAALFYAEHFDVLRQVVMSFEATDAQSIKKAQEFLNKANIKNELLYIKTHFKIFADTIEQLETIGLKLNQTMEIVEKVYTSLKNTPGKIKLILIPTTITAYNERNGEQQERNVPSRTIDPQPEPSGFVNSRRKRQISESSSKDSDTYSLRNTTTSEGEECSNDNDHGRSSYQETSSCRNTSLKEILPTPETEVKKVTPRRKTLNYKAQQVTKSLFEKKNKAKSKIVKPKKKKMTERWYCHICE</sequence>
<dbReference type="EMBL" id="JALNTZ010000005">
    <property type="protein sequence ID" value="KAJ3652297.1"/>
    <property type="molecule type" value="Genomic_DNA"/>
</dbReference>
<evidence type="ECO:0000256" key="1">
    <source>
        <dbReference type="SAM" id="MobiDB-lite"/>
    </source>
</evidence>